<evidence type="ECO:0000256" key="3">
    <source>
        <dbReference type="ARBA" id="ARBA00001974"/>
    </source>
</evidence>
<sequence length="1169" mass="129914">MTSSLIVVPSGREEHFQTEGCVLDTTEHKTLEALRTAAISRLNLTTQISQTAFFRDIHGTPLTTFSEVCARDIVTIETGKATAKMADIPGPAGSLLLGNIFDILPDPLNQIRALFRKFGPVMKLTNFGNTTVWLSDPTDIEAAAQETGSYWKRLSGPLLEIKAIAGQGLFTTNSDDPDWILAHKLLIPAFSPKAIRAYSHEMGTLANKANAIFQQFADSGEQVLINRWMTNFTFETIGLTGFGYNFGLLDSKDAPIHPFISAMGFCLQESITRSRSFKIYKTLPFAANYRYDREIKCMHTIVEDVIKARKQQIANDEQVPKDFLTYMLNERTSDGMGMHETLIRDQVMTFLIAGHETTSNTLSWALFELDRNPQVLEACLQEIANVGVSDEVITDKQVSELQYIERVVKETLRYHSPVRQIAKQSRRDNIIQGKYSISPETTTIIAIDATHHNPDVFENPEVFDPDRWLPENESKRSLYSWMPFSTGARGCIGRQFAMQEAKIGLAVFLRKFNFTSIDPKSVSYDPSMATTTPVNMWMRVTPQTRLPQPKTSTVVTKTTTAEATLEYPDLKPTAIQFPPMTILYGSITGTSLDFASAIASTAKRLGCENIVLSSLDDYLPKLLTRVRDNVELTNAEDSISSVKHLLVVVTSTYNGKPPDNAAEFDKWLSNAVTGEIQPLAGVHYCVFGCGNKQWRTYQMFPTKVNVGLEKLGGLQFVSAGVGDANEDIDGDFAEFTRSLYDTLFTKFGQREKTALESQQTSVTNGFTITTISPSKPEWHEARKYESSLSSTILVNRELQNSAISKRSTRHIEISVDSDYQPGDHLEVSVQNDKAIVEAVAHGFGLTLDATFTPTEIDSSALASTRSIAASLIVGVPVSLRNLMTFRADLSGPPTRLLISLFADKLQTIDSAVSEALKFIVASNSKKEYDTFVKKNRTLLDLMKAYPAVNDLSLAEFLGSVSTIVPRRYSIASSPLVLKNRVQLVVGVVEDVDPVSGNIYFGQTSGFFKRMADVENGKVSAIVRSCKDSFRSPVDINTPLIMGFLQDRKEKGFVPPIAETHLFFGCRNEHDFIYRSELQDLEESGVLTKIHVAFSRSQIQPKTYVQHLLADNGVLLWNLLNEREGKVYVCGAAGTMAKEVRKALEKIAVHIGGISEDKATEWLETRHVED</sequence>
<feature type="domain" description="Flavodoxin-like" evidence="15">
    <location>
        <begin position="580"/>
        <end position="740"/>
    </location>
</feature>
<dbReference type="PROSITE" id="PS51384">
    <property type="entry name" value="FAD_FR"/>
    <property type="match status" value="1"/>
</dbReference>
<evidence type="ECO:0000256" key="6">
    <source>
        <dbReference type="ARBA" id="ARBA00022448"/>
    </source>
</evidence>
<dbReference type="AlphaFoldDB" id="A0AAD5T1T4"/>
<keyword evidence="18" id="KW-1185">Reference proteome</keyword>
<evidence type="ECO:0000259" key="16">
    <source>
        <dbReference type="PROSITE" id="PS51384"/>
    </source>
</evidence>
<feature type="non-terminal residue" evidence="17">
    <location>
        <position position="1169"/>
    </location>
</feature>
<dbReference type="Pfam" id="PF00667">
    <property type="entry name" value="FAD_binding_1"/>
    <property type="match status" value="1"/>
</dbReference>
<keyword evidence="10" id="KW-0521">NADP</keyword>
<dbReference type="Pfam" id="PF00175">
    <property type="entry name" value="NAD_binding_1"/>
    <property type="match status" value="1"/>
</dbReference>
<dbReference type="Pfam" id="PF00067">
    <property type="entry name" value="p450"/>
    <property type="match status" value="1"/>
</dbReference>
<dbReference type="InterPro" id="IPR029039">
    <property type="entry name" value="Flavoprotein-like_sf"/>
</dbReference>
<dbReference type="InterPro" id="IPR002403">
    <property type="entry name" value="Cyt_P450_E_grp-IV"/>
</dbReference>
<dbReference type="PRINTS" id="PR00465">
    <property type="entry name" value="EP450IV"/>
</dbReference>
<dbReference type="InterPro" id="IPR003097">
    <property type="entry name" value="CysJ-like_FAD-binding"/>
</dbReference>
<dbReference type="InterPro" id="IPR017972">
    <property type="entry name" value="Cyt_P450_CS"/>
</dbReference>
<dbReference type="Gene3D" id="1.10.630.10">
    <property type="entry name" value="Cytochrome P450"/>
    <property type="match status" value="1"/>
</dbReference>
<dbReference type="Gene3D" id="3.40.50.360">
    <property type="match status" value="1"/>
</dbReference>
<name>A0AAD5T1T4_9FUNG</name>
<keyword evidence="9" id="KW-0274">FAD</keyword>
<dbReference type="InterPro" id="IPR017927">
    <property type="entry name" value="FAD-bd_FR_type"/>
</dbReference>
<dbReference type="PROSITE" id="PS00086">
    <property type="entry name" value="CYTOCHROME_P450"/>
    <property type="match status" value="1"/>
</dbReference>
<dbReference type="GO" id="GO:0003958">
    <property type="term" value="F:NADPH-hemoprotein reductase activity"/>
    <property type="evidence" value="ECO:0007669"/>
    <property type="project" value="UniProtKB-EC"/>
</dbReference>
<dbReference type="InterPro" id="IPR023173">
    <property type="entry name" value="NADPH_Cyt_P450_Rdtase_alpha"/>
</dbReference>
<dbReference type="InterPro" id="IPR039261">
    <property type="entry name" value="FNR_nucleotide-bd"/>
</dbReference>
<feature type="binding site" description="axial binding residue" evidence="14">
    <location>
        <position position="491"/>
    </location>
    <ligand>
        <name>heme</name>
        <dbReference type="ChEBI" id="CHEBI:30413"/>
    </ligand>
    <ligandPart>
        <name>Fe</name>
        <dbReference type="ChEBI" id="CHEBI:18248"/>
    </ligandPart>
</feature>
<dbReference type="Gene3D" id="3.40.50.80">
    <property type="entry name" value="Nucleotide-binding domain of ferredoxin-NADP reductase (FNR) module"/>
    <property type="match status" value="1"/>
</dbReference>
<evidence type="ECO:0000313" key="18">
    <source>
        <dbReference type="Proteomes" id="UP001211907"/>
    </source>
</evidence>
<evidence type="ECO:0000259" key="15">
    <source>
        <dbReference type="PROSITE" id="PS50902"/>
    </source>
</evidence>
<keyword evidence="7" id="KW-0285">Flavoprotein</keyword>
<dbReference type="InterPro" id="IPR001128">
    <property type="entry name" value="Cyt_P450"/>
</dbReference>
<dbReference type="PRINTS" id="PR00385">
    <property type="entry name" value="P450"/>
</dbReference>
<dbReference type="Gene3D" id="1.20.990.10">
    <property type="entry name" value="NADPH-cytochrome p450 Reductase, Chain A, domain 3"/>
    <property type="match status" value="1"/>
</dbReference>
<evidence type="ECO:0000256" key="7">
    <source>
        <dbReference type="ARBA" id="ARBA00022630"/>
    </source>
</evidence>
<evidence type="ECO:0000313" key="17">
    <source>
        <dbReference type="EMBL" id="KAJ3123784.1"/>
    </source>
</evidence>
<comment type="cofactor">
    <cofactor evidence="1">
        <name>FMN</name>
        <dbReference type="ChEBI" id="CHEBI:58210"/>
    </cofactor>
</comment>
<comment type="caution">
    <text evidence="17">The sequence shown here is derived from an EMBL/GenBank/DDBJ whole genome shotgun (WGS) entry which is preliminary data.</text>
</comment>
<dbReference type="SUPFAM" id="SSF52343">
    <property type="entry name" value="Ferredoxin reductase-like, C-terminal NADP-linked domain"/>
    <property type="match status" value="1"/>
</dbReference>
<dbReference type="PROSITE" id="PS50902">
    <property type="entry name" value="FLAVODOXIN_LIKE"/>
    <property type="match status" value="1"/>
</dbReference>
<dbReference type="EMBL" id="JADGJH010000716">
    <property type="protein sequence ID" value="KAJ3123784.1"/>
    <property type="molecule type" value="Genomic_DNA"/>
</dbReference>
<dbReference type="GO" id="GO:0005829">
    <property type="term" value="C:cytosol"/>
    <property type="evidence" value="ECO:0007669"/>
    <property type="project" value="TreeGrafter"/>
</dbReference>
<evidence type="ECO:0000256" key="12">
    <source>
        <dbReference type="ARBA" id="ARBA00023004"/>
    </source>
</evidence>
<comment type="cofactor">
    <cofactor evidence="2 14">
        <name>heme</name>
        <dbReference type="ChEBI" id="CHEBI:30413"/>
    </cofactor>
</comment>
<evidence type="ECO:0000256" key="11">
    <source>
        <dbReference type="ARBA" id="ARBA00023002"/>
    </source>
</evidence>
<evidence type="ECO:0000256" key="10">
    <source>
        <dbReference type="ARBA" id="ARBA00022857"/>
    </source>
</evidence>
<dbReference type="GO" id="GO:0004497">
    <property type="term" value="F:monooxygenase activity"/>
    <property type="evidence" value="ECO:0007669"/>
    <property type="project" value="InterPro"/>
</dbReference>
<keyword evidence="14" id="KW-0349">Heme</keyword>
<dbReference type="InterPro" id="IPR008254">
    <property type="entry name" value="Flavodoxin/NO_synth"/>
</dbReference>
<dbReference type="GO" id="GO:0050660">
    <property type="term" value="F:flavin adenine dinucleotide binding"/>
    <property type="evidence" value="ECO:0007669"/>
    <property type="project" value="TreeGrafter"/>
</dbReference>
<dbReference type="GO" id="GO:0010181">
    <property type="term" value="F:FMN binding"/>
    <property type="evidence" value="ECO:0007669"/>
    <property type="project" value="InterPro"/>
</dbReference>
<dbReference type="GO" id="GO:0005506">
    <property type="term" value="F:iron ion binding"/>
    <property type="evidence" value="ECO:0007669"/>
    <property type="project" value="InterPro"/>
</dbReference>
<dbReference type="GO" id="GO:0020037">
    <property type="term" value="F:heme binding"/>
    <property type="evidence" value="ECO:0007669"/>
    <property type="project" value="InterPro"/>
</dbReference>
<evidence type="ECO:0000256" key="8">
    <source>
        <dbReference type="ARBA" id="ARBA00022723"/>
    </source>
</evidence>
<keyword evidence="12 14" id="KW-0408">Iron</keyword>
<accession>A0AAD5T1T4</accession>
<protein>
    <recommendedName>
        <fullName evidence="13">NADPH--hemoprotein reductase</fullName>
        <ecNumber evidence="13">1.6.2.4</ecNumber>
    </recommendedName>
</protein>
<dbReference type="GO" id="GO:0016705">
    <property type="term" value="F:oxidoreductase activity, acting on paired donors, with incorporation or reduction of molecular oxygen"/>
    <property type="evidence" value="ECO:0007669"/>
    <property type="project" value="InterPro"/>
</dbReference>
<evidence type="ECO:0000256" key="14">
    <source>
        <dbReference type="PIRSR" id="PIRSR602403-1"/>
    </source>
</evidence>
<keyword evidence="11" id="KW-0560">Oxidoreductase</keyword>
<proteinExistence type="inferred from homology"/>
<feature type="domain" description="FAD-binding FR-type" evidence="16">
    <location>
        <begin position="785"/>
        <end position="1032"/>
    </location>
</feature>
<dbReference type="Pfam" id="PF00258">
    <property type="entry name" value="Flavodoxin_1"/>
    <property type="match status" value="1"/>
</dbReference>
<reference evidence="17" key="1">
    <citation type="submission" date="2020-05" db="EMBL/GenBank/DDBJ databases">
        <title>Phylogenomic resolution of chytrid fungi.</title>
        <authorList>
            <person name="Stajich J.E."/>
            <person name="Amses K."/>
            <person name="Simmons R."/>
            <person name="Seto K."/>
            <person name="Myers J."/>
            <person name="Bonds A."/>
            <person name="Quandt C.A."/>
            <person name="Barry K."/>
            <person name="Liu P."/>
            <person name="Grigoriev I."/>
            <person name="Longcore J.E."/>
            <person name="James T.Y."/>
        </authorList>
    </citation>
    <scope>NUCLEOTIDE SEQUENCE</scope>
    <source>
        <strain evidence="17">JEL0513</strain>
    </source>
</reference>
<dbReference type="Proteomes" id="UP001211907">
    <property type="component" value="Unassembled WGS sequence"/>
</dbReference>
<gene>
    <name evidence="17" type="ORF">HK100_011487</name>
</gene>
<dbReference type="PANTHER" id="PTHR19384:SF17">
    <property type="entry name" value="NADPH--CYTOCHROME P450 REDUCTASE"/>
    <property type="match status" value="1"/>
</dbReference>
<evidence type="ECO:0000256" key="5">
    <source>
        <dbReference type="ARBA" id="ARBA00010617"/>
    </source>
</evidence>
<dbReference type="InterPro" id="IPR017938">
    <property type="entry name" value="Riboflavin_synthase-like_b-brl"/>
</dbReference>
<dbReference type="PANTHER" id="PTHR19384">
    <property type="entry name" value="NITRIC OXIDE SYNTHASE-RELATED"/>
    <property type="match status" value="1"/>
</dbReference>
<evidence type="ECO:0000256" key="2">
    <source>
        <dbReference type="ARBA" id="ARBA00001971"/>
    </source>
</evidence>
<dbReference type="SUPFAM" id="SSF48264">
    <property type="entry name" value="Cytochrome P450"/>
    <property type="match status" value="1"/>
</dbReference>
<dbReference type="InterPro" id="IPR036396">
    <property type="entry name" value="Cyt_P450_sf"/>
</dbReference>
<comment type="similarity">
    <text evidence="4">In the N-terminal section; belongs to the cytochrome P450 family.</text>
</comment>
<keyword evidence="8 14" id="KW-0479">Metal-binding</keyword>
<dbReference type="SUPFAM" id="SSF52218">
    <property type="entry name" value="Flavoproteins"/>
    <property type="match status" value="1"/>
</dbReference>
<comment type="cofactor">
    <cofactor evidence="3">
        <name>FAD</name>
        <dbReference type="ChEBI" id="CHEBI:57692"/>
    </cofactor>
</comment>
<evidence type="ECO:0000256" key="9">
    <source>
        <dbReference type="ARBA" id="ARBA00022827"/>
    </source>
</evidence>
<dbReference type="InterPro" id="IPR001433">
    <property type="entry name" value="OxRdtase_FAD/NAD-bd"/>
</dbReference>
<evidence type="ECO:0000256" key="13">
    <source>
        <dbReference type="ARBA" id="ARBA00023797"/>
    </source>
</evidence>
<organism evidence="17 18">
    <name type="scientific">Physocladia obscura</name>
    <dbReference type="NCBI Taxonomy" id="109957"/>
    <lineage>
        <taxon>Eukaryota</taxon>
        <taxon>Fungi</taxon>
        <taxon>Fungi incertae sedis</taxon>
        <taxon>Chytridiomycota</taxon>
        <taxon>Chytridiomycota incertae sedis</taxon>
        <taxon>Chytridiomycetes</taxon>
        <taxon>Chytridiales</taxon>
        <taxon>Chytriomycetaceae</taxon>
        <taxon>Physocladia</taxon>
    </lineage>
</organism>
<dbReference type="SUPFAM" id="SSF63380">
    <property type="entry name" value="Riboflavin synthase domain-like"/>
    <property type="match status" value="1"/>
</dbReference>
<keyword evidence="6" id="KW-0813">Transport</keyword>
<evidence type="ECO:0000256" key="1">
    <source>
        <dbReference type="ARBA" id="ARBA00001917"/>
    </source>
</evidence>
<evidence type="ECO:0000256" key="4">
    <source>
        <dbReference type="ARBA" id="ARBA00010018"/>
    </source>
</evidence>
<dbReference type="Gene3D" id="2.40.30.10">
    <property type="entry name" value="Translation factors"/>
    <property type="match status" value="1"/>
</dbReference>
<dbReference type="EC" id="1.6.2.4" evidence="13"/>
<comment type="similarity">
    <text evidence="5">Belongs to the cytochrome P450 family.</text>
</comment>